<dbReference type="SUPFAM" id="SSF56219">
    <property type="entry name" value="DNase I-like"/>
    <property type="match status" value="1"/>
</dbReference>
<reference evidence="3" key="2">
    <citation type="submission" date="2024-04" db="EMBL/GenBank/DDBJ databases">
        <authorList>
            <person name="Chen Y."/>
            <person name="Shah S."/>
            <person name="Dougan E. K."/>
            <person name="Thang M."/>
            <person name="Chan C."/>
        </authorList>
    </citation>
    <scope>NUCLEOTIDE SEQUENCE [LARGE SCALE GENOMIC DNA]</scope>
</reference>
<dbReference type="InterPro" id="IPR036691">
    <property type="entry name" value="Endo/exonu/phosph_ase_sf"/>
</dbReference>
<dbReference type="Proteomes" id="UP001152797">
    <property type="component" value="Unassembled WGS sequence"/>
</dbReference>
<feature type="region of interest" description="Disordered" evidence="1">
    <location>
        <begin position="394"/>
        <end position="461"/>
    </location>
</feature>
<feature type="region of interest" description="Disordered" evidence="1">
    <location>
        <begin position="909"/>
        <end position="940"/>
    </location>
</feature>
<evidence type="ECO:0000313" key="4">
    <source>
        <dbReference type="Proteomes" id="UP001152797"/>
    </source>
</evidence>
<protein>
    <recommendedName>
        <fullName evidence="5">Reverse transcriptase domain-containing protein</fullName>
    </recommendedName>
</protein>
<evidence type="ECO:0000256" key="1">
    <source>
        <dbReference type="SAM" id="MobiDB-lite"/>
    </source>
</evidence>
<dbReference type="InterPro" id="IPR012337">
    <property type="entry name" value="RNaseH-like_sf"/>
</dbReference>
<feature type="region of interest" description="Disordered" evidence="1">
    <location>
        <begin position="2603"/>
        <end position="2629"/>
    </location>
</feature>
<evidence type="ECO:0008006" key="5">
    <source>
        <dbReference type="Google" id="ProtNLM"/>
    </source>
</evidence>
<feature type="compositionally biased region" description="Polar residues" evidence="1">
    <location>
        <begin position="394"/>
        <end position="415"/>
    </location>
</feature>
<dbReference type="InterPro" id="IPR043502">
    <property type="entry name" value="DNA/RNA_pol_sf"/>
</dbReference>
<gene>
    <name evidence="2" type="ORF">C1SCF055_LOCUS14390</name>
</gene>
<evidence type="ECO:0000313" key="2">
    <source>
        <dbReference type="EMBL" id="CAI3987090.1"/>
    </source>
</evidence>
<dbReference type="Gene3D" id="3.30.420.10">
    <property type="entry name" value="Ribonuclease H-like superfamily/Ribonuclease H"/>
    <property type="match status" value="1"/>
</dbReference>
<dbReference type="InterPro" id="IPR036397">
    <property type="entry name" value="RNaseH_sf"/>
</dbReference>
<feature type="compositionally biased region" description="Polar residues" evidence="1">
    <location>
        <begin position="909"/>
        <end position="933"/>
    </location>
</feature>
<feature type="region of interest" description="Disordered" evidence="1">
    <location>
        <begin position="674"/>
        <end position="694"/>
    </location>
</feature>
<name>A0A9P1C8M0_9DINO</name>
<feature type="region of interest" description="Disordered" evidence="1">
    <location>
        <begin position="166"/>
        <end position="205"/>
    </location>
</feature>
<feature type="compositionally biased region" description="Basic and acidic residues" evidence="1">
    <location>
        <begin position="109"/>
        <end position="125"/>
    </location>
</feature>
<keyword evidence="4" id="KW-1185">Reference proteome</keyword>
<feature type="region of interest" description="Disordered" evidence="1">
    <location>
        <begin position="109"/>
        <end position="154"/>
    </location>
</feature>
<dbReference type="EMBL" id="CAMXCT020001132">
    <property type="protein sequence ID" value="CAL1140465.1"/>
    <property type="molecule type" value="Genomic_DNA"/>
</dbReference>
<dbReference type="GO" id="GO:0003676">
    <property type="term" value="F:nucleic acid binding"/>
    <property type="evidence" value="ECO:0007669"/>
    <property type="project" value="InterPro"/>
</dbReference>
<dbReference type="EMBL" id="CAMXCT030001132">
    <property type="protein sequence ID" value="CAL4774402.1"/>
    <property type="molecule type" value="Genomic_DNA"/>
</dbReference>
<accession>A0A9P1C8M0</accession>
<sequence>MWATPGYHNALRDSERCFNFVDHPNQQFSSYDEPCNSQGYPILFSDPDPKRVHLLARAQVPCKWTHPSASSVEDKASVGLTQQVAIRVRVLNHQCRSCNSQDLVVIQERENSQRTGRKNPEEKKSGMTKNQPACRSQEPDKQPAAGSPEPLKEHRDFISCPGIWATPGYQNAHQESEHVAPSLGDEETSAGGAEASNGPLHTNGPEAVIAKEGPAPHRLSTFSCPGIWATPGHQNAQPDEQVPRMADSYGCPNTWATLELHNFHGVPTRVAHARPEGQAYPYATEVEPCMLQPGITARAGHEGQEYMIDHNQLIACPGIWATPGYQNAQIRTPKTILVEHSGESPILLRAAEPKRGYHQCRAQLPCDRHNHTIARGGPIRRLAIWEMFNQQCRSCNSQDPDMTQEPENSQRTGSQHPEEKKSGMTHNQPAGRTQEPDRQPAVGSQEPNTDHPDPLSCPGIWATPGYQNAHCETWQGASNSQDVEVSAKGVEAWDRSQHLWQFIVDTRGRMDFMPGEGSQVPFPAHHASPSCLGIAATPGCQDAHMWSGHAAQGPHDGEDAARGVEVYEKTPGTQGIPDSTAQVRPVQQCSKNLSCPGIWATPGYQNAQSEESASRQEVMQVKVGHTKVAHEVDQPTDFDVVAFMAAGVHLRPTKVGETPAPHLVDDPAIAAQENMFDGDEDPGSSDDDSSTSEDNPTWRNFYVYTVHQPPVQVSLLMIRPRVQHHQCARALGWTVAQLAAKYVVTPCPEDLLQSRLRGMLARYQDDPSEEGPLAMVLIDVEFHPPAPRWDPEIIRTAMFVPRDLTNHQFLESMHLLPYCRYNRSLLEDEATSTRCIAMACYQGIGQDSFAFFGELVEEYNLWSMPNPSQVLVVDSPEDAPDDEQVSLIQSVRLPQAMRTPANADNQVFSAQPNQESKPCSSRSIGPCPQSQNADGDVPESGIQATPEYHNACWFLRYWSIAKTVEGLSGQSIDTCFLPTGLHSSPPNEGSKSFLCMHRLGEASKPGPQQANEGWAIAAINPTGLSGKAKQFSDMPAGIYAISETHLSARGQARFREELFHAKSSLKLYPGYRAPLKKDSIQAVGGKHTGVAFLTHFPTRPVTSGWNEELYQTSRIHAAVFMVQNTWIAGGVCYGYAKDADSPAVQENTNRLLQEVARQVMHGFKGPAFIAGDFNQVPGVLSETTKWEQKGWRDVQTWAAERYGISPGVTCQFTSRKDFVYLSPELQAMLSGCTNSFDRWPDHSTLMGNFTYPSQPEPQPRWDRPASIDYSIIDSKTIASTPCSPAPIKGDPTEQYKAICRKFEQHVQDCLKAKGKVGLQPNQKGRGHTLKRTFRHSVVAPVKPARQGDYQPSVHTWSLLHSRWITQCRRLQSYAKHIGKGSITPNAIEHRAALWRAIRKALGFSGGFPKWWAEQASDHPNLLPWIPVDPPNPAIAKHISDHFLAVLSAMESRIIQQRVAQARQNRIEDTNRVFKDVRRPMPVPVSMLVAKASTQVTEVVDEGSVEVADSTPIQDAAVLETRTGPMQVIHIEANQIWFTSPHTLVPGDEVAIVELQGKVQEVHSAFLQEWTKRWDRHKHLDPTHWDEVIALTQSILHAEQMELAPLTLAKWKHALKSKKATAATGLDGLARKDLLSFPDVLHEQLPEIFRHAERTGQWPQQLLQGAVHALEKTANAEKVSQYRPITIMPCAYRIYSSIRAREVLQHLAKVLPPTLLGNIPGKQAIGLWWTLQHRIEQAMYAGEPLTGAVSDLCKAFNHLPRLVTFQAAASLGVHPDIIRAWSASTVHLQRHFVVRDCPSAQVTSTTGFVEGCGMSVVGMVLINALVHAYMQHQHPQTVFTTYVDNYELQAPTVEQTTKALSSLQGFCDLLDVQLDVNKTYHWACDAAGRAHLRAQNDLPVRSAKDLGAHMQYTANQTNGTVLAKFRQLPELWHKLARSHAPQSQKLKVLRVVAWPRTLYSGSIVHIGPAHFDEARAGAFKAIGMQKSGANAQIFLSLVATVSSDPEFYALWNTVTQFRRHIMEDLLDITLQQAAITPPRRRKPGPGGVLVTRLEQICWSYVQNGIFRDGEGGSIHILHTPRQELKARLSRAWQHAVGRRWEHRKGFQGLRYVCPMISQIDRTQHAPDAVGFLQVAQTRAFYTADCLKHSGFTDSSACTRCSAEDSVEHRHWQCPATAPSRALIPPSVQARIDTMEPCLRQHGWMPEPKEVRDYKLSLAEVPDTMCNYAHAGAQSHFDLFCDGTGLDPKRPQTRLVAWAVVLAGVDPQTPHAPLAWGGVRGQWQTVMRAELTAFVSALCFGVSTGTTFAIWSDCEVIVKRARRIQQGTFEVTSICTDHDLWMIVQDRLPDSSVCSLHHIRSHQDYVGDESWVQWACSANDTADLLATWALENLPPNVRHHQQKASEAVANAKEVVQHVHSHMVRVAQLAVTTAAPSPAPVYRLPDTMILEWRAIAEKAVDAAPANLRFPKWLTILDWMREIDDQTAAPRWLSWYELLVSYQLYAGEWGPESTSSHNTWRMNPRLQEYCGKQALRSWAAYLLNLIKLQYPHHKPIDGRPSNPRFHCWTMGILCRISDTHADSIRNWLDSTLGDVRITKMTILHQTGPAEAVRPPPKASQSEHGLHRFWQSQR</sequence>
<comment type="caution">
    <text evidence="2">The sequence shown here is derived from an EMBL/GenBank/DDBJ whole genome shotgun (WGS) entry which is preliminary data.</text>
</comment>
<reference evidence="2" key="1">
    <citation type="submission" date="2022-10" db="EMBL/GenBank/DDBJ databases">
        <authorList>
            <person name="Chen Y."/>
            <person name="Dougan E. K."/>
            <person name="Chan C."/>
            <person name="Rhodes N."/>
            <person name="Thang M."/>
        </authorList>
    </citation>
    <scope>NUCLEOTIDE SEQUENCE</scope>
</reference>
<dbReference type="EMBL" id="CAMXCT010001132">
    <property type="protein sequence ID" value="CAI3987090.1"/>
    <property type="molecule type" value="Genomic_DNA"/>
</dbReference>
<dbReference type="SUPFAM" id="SSF56672">
    <property type="entry name" value="DNA/RNA polymerases"/>
    <property type="match status" value="1"/>
</dbReference>
<dbReference type="OrthoDB" id="445826at2759"/>
<dbReference type="SUPFAM" id="SSF53098">
    <property type="entry name" value="Ribonuclease H-like"/>
    <property type="match status" value="1"/>
</dbReference>
<feature type="compositionally biased region" description="Acidic residues" evidence="1">
    <location>
        <begin position="676"/>
        <end position="691"/>
    </location>
</feature>
<evidence type="ECO:0000313" key="3">
    <source>
        <dbReference type="EMBL" id="CAL1140465.1"/>
    </source>
</evidence>
<organism evidence="2">
    <name type="scientific">Cladocopium goreaui</name>
    <dbReference type="NCBI Taxonomy" id="2562237"/>
    <lineage>
        <taxon>Eukaryota</taxon>
        <taxon>Sar</taxon>
        <taxon>Alveolata</taxon>
        <taxon>Dinophyceae</taxon>
        <taxon>Suessiales</taxon>
        <taxon>Symbiodiniaceae</taxon>
        <taxon>Cladocopium</taxon>
    </lineage>
</organism>
<proteinExistence type="predicted"/>
<dbReference type="Gene3D" id="3.60.10.10">
    <property type="entry name" value="Endonuclease/exonuclease/phosphatase"/>
    <property type="match status" value="1"/>
</dbReference>